<dbReference type="GO" id="GO:0008053">
    <property type="term" value="P:mitochondrial fusion"/>
    <property type="evidence" value="ECO:0007669"/>
    <property type="project" value="TreeGrafter"/>
</dbReference>
<keyword evidence="3" id="KW-0812">Transmembrane</keyword>
<dbReference type="Proteomes" id="UP001497482">
    <property type="component" value="Chromosome 7"/>
</dbReference>
<dbReference type="CDD" id="cd06845">
    <property type="entry name" value="Bcl-2_like"/>
    <property type="match status" value="1"/>
</dbReference>
<reference evidence="5 6" key="1">
    <citation type="submission" date="2024-04" db="EMBL/GenBank/DDBJ databases">
        <authorList>
            <person name="Waldvogel A.-M."/>
            <person name="Schoenle A."/>
        </authorList>
    </citation>
    <scope>NUCLEOTIDE SEQUENCE [LARGE SCALE GENOMIC DNA]</scope>
</reference>
<accession>A0AAV2MEA0</accession>
<dbReference type="GO" id="GO:0015267">
    <property type="term" value="F:channel activity"/>
    <property type="evidence" value="ECO:0007669"/>
    <property type="project" value="TreeGrafter"/>
</dbReference>
<evidence type="ECO:0000313" key="6">
    <source>
        <dbReference type="Proteomes" id="UP001497482"/>
    </source>
</evidence>
<sequence length="203" mass="22568">MAGATCEGNGMSDERIGEAVIKEVFEGELKDVPSEDFPPLTPLTSELHSAQEQKIVTELAKMIRIVGDSVRDNRQLDDAIDGMRRTPGSKWDMFQKVADNVFQDGITWERIAVLFYVAGRLAVKLVEAHLPQSVREILQWTVDFFRTNLLGWIREHGGWISSFPALASASMRSVGWGQLYGVLIFIAGLALGSLFTARLLSRT</sequence>
<dbReference type="Gene3D" id="1.10.437.10">
    <property type="entry name" value="Blc2-like"/>
    <property type="match status" value="1"/>
</dbReference>
<dbReference type="EMBL" id="OZ035829">
    <property type="protein sequence ID" value="CAL1611715.1"/>
    <property type="molecule type" value="Genomic_DNA"/>
</dbReference>
<evidence type="ECO:0000256" key="1">
    <source>
        <dbReference type="ARBA" id="ARBA00009458"/>
    </source>
</evidence>
<dbReference type="InterPro" id="IPR046371">
    <property type="entry name" value="Bcl-2_BH1-3"/>
</dbReference>
<dbReference type="PANTHER" id="PTHR11256:SF42">
    <property type="entry name" value="APOPTOSIS REGULATOR BAX"/>
    <property type="match status" value="1"/>
</dbReference>
<comment type="similarity">
    <text evidence="1">Belongs to the Bcl-2 family.</text>
</comment>
<dbReference type="GO" id="GO:0042981">
    <property type="term" value="P:regulation of apoptotic process"/>
    <property type="evidence" value="ECO:0007669"/>
    <property type="project" value="InterPro"/>
</dbReference>
<feature type="transmembrane region" description="Helical" evidence="3">
    <location>
        <begin position="179"/>
        <end position="200"/>
    </location>
</feature>
<dbReference type="Pfam" id="PF00452">
    <property type="entry name" value="Bcl-2"/>
    <property type="match status" value="1"/>
</dbReference>
<name>A0AAV2MEA0_KNICA</name>
<dbReference type="InterPro" id="IPR036834">
    <property type="entry name" value="Bcl-2-like_sf"/>
</dbReference>
<keyword evidence="3" id="KW-0472">Membrane</keyword>
<evidence type="ECO:0000259" key="4">
    <source>
        <dbReference type="SMART" id="SM00337"/>
    </source>
</evidence>
<protein>
    <recommendedName>
        <fullName evidence="4">Bcl-2 Bcl-2 homology region 1-3 domain-containing protein</fullName>
    </recommendedName>
</protein>
<dbReference type="SUPFAM" id="SSF56854">
    <property type="entry name" value="Bcl-2 inhibitors of programmed cell death"/>
    <property type="match status" value="1"/>
</dbReference>
<dbReference type="SMART" id="SM00337">
    <property type="entry name" value="BCL"/>
    <property type="match status" value="1"/>
</dbReference>
<dbReference type="InterPro" id="IPR026298">
    <property type="entry name" value="Bcl-2_fam"/>
</dbReference>
<dbReference type="PANTHER" id="PTHR11256">
    <property type="entry name" value="BCL-2 RELATED"/>
    <property type="match status" value="1"/>
</dbReference>
<gene>
    <name evidence="5" type="ORF">KC01_LOCUS38106</name>
</gene>
<dbReference type="GO" id="GO:0005741">
    <property type="term" value="C:mitochondrial outer membrane"/>
    <property type="evidence" value="ECO:0007669"/>
    <property type="project" value="TreeGrafter"/>
</dbReference>
<dbReference type="GO" id="GO:0097192">
    <property type="term" value="P:extrinsic apoptotic signaling pathway in absence of ligand"/>
    <property type="evidence" value="ECO:0007669"/>
    <property type="project" value="TreeGrafter"/>
</dbReference>
<keyword evidence="6" id="KW-1185">Reference proteome</keyword>
<dbReference type="GO" id="GO:0051400">
    <property type="term" value="F:BH domain binding"/>
    <property type="evidence" value="ECO:0007669"/>
    <property type="project" value="TreeGrafter"/>
</dbReference>
<keyword evidence="2" id="KW-0053">Apoptosis</keyword>
<feature type="domain" description="Bcl-2 Bcl-2 homology region 1-3" evidence="4">
    <location>
        <begin position="63"/>
        <end position="159"/>
    </location>
</feature>
<dbReference type="GO" id="GO:0001836">
    <property type="term" value="P:release of cytochrome c from mitochondria"/>
    <property type="evidence" value="ECO:0007669"/>
    <property type="project" value="TreeGrafter"/>
</dbReference>
<proteinExistence type="inferred from homology"/>
<evidence type="ECO:0000256" key="2">
    <source>
        <dbReference type="ARBA" id="ARBA00022703"/>
    </source>
</evidence>
<dbReference type="PROSITE" id="PS50062">
    <property type="entry name" value="BCL2_FAMILY"/>
    <property type="match status" value="1"/>
</dbReference>
<dbReference type="AlphaFoldDB" id="A0AAV2MEA0"/>
<evidence type="ECO:0000313" key="5">
    <source>
        <dbReference type="EMBL" id="CAL1611715.1"/>
    </source>
</evidence>
<evidence type="ECO:0000256" key="3">
    <source>
        <dbReference type="SAM" id="Phobius"/>
    </source>
</evidence>
<dbReference type="PRINTS" id="PR01862">
    <property type="entry name" value="BCL2FAMILY"/>
</dbReference>
<dbReference type="GO" id="GO:0008630">
    <property type="term" value="P:intrinsic apoptotic signaling pathway in response to DNA damage"/>
    <property type="evidence" value="ECO:0007669"/>
    <property type="project" value="TreeGrafter"/>
</dbReference>
<keyword evidence="3" id="KW-1133">Transmembrane helix</keyword>
<dbReference type="InterPro" id="IPR002475">
    <property type="entry name" value="Bcl2-like"/>
</dbReference>
<organism evidence="5 6">
    <name type="scientific">Knipowitschia caucasica</name>
    <name type="common">Caucasian dwarf goby</name>
    <name type="synonym">Pomatoschistus caucasicus</name>
    <dbReference type="NCBI Taxonomy" id="637954"/>
    <lineage>
        <taxon>Eukaryota</taxon>
        <taxon>Metazoa</taxon>
        <taxon>Chordata</taxon>
        <taxon>Craniata</taxon>
        <taxon>Vertebrata</taxon>
        <taxon>Euteleostomi</taxon>
        <taxon>Actinopterygii</taxon>
        <taxon>Neopterygii</taxon>
        <taxon>Teleostei</taxon>
        <taxon>Neoteleostei</taxon>
        <taxon>Acanthomorphata</taxon>
        <taxon>Gobiaria</taxon>
        <taxon>Gobiiformes</taxon>
        <taxon>Gobioidei</taxon>
        <taxon>Gobiidae</taxon>
        <taxon>Gobiinae</taxon>
        <taxon>Knipowitschia</taxon>
    </lineage>
</organism>